<dbReference type="InterPro" id="IPR036237">
    <property type="entry name" value="Xyl_isomerase-like_sf"/>
</dbReference>
<evidence type="ECO:0000259" key="2">
    <source>
        <dbReference type="Pfam" id="PF01261"/>
    </source>
</evidence>
<keyword evidence="1" id="KW-0119">Carbohydrate metabolism</keyword>
<evidence type="ECO:0000256" key="1">
    <source>
        <dbReference type="ARBA" id="ARBA00023277"/>
    </source>
</evidence>
<dbReference type="Gene3D" id="3.20.20.150">
    <property type="entry name" value="Divalent-metal-dependent TIM barrel enzymes"/>
    <property type="match status" value="1"/>
</dbReference>
<dbReference type="InterPro" id="IPR013022">
    <property type="entry name" value="Xyl_isomerase-like_TIM-brl"/>
</dbReference>
<dbReference type="PANTHER" id="PTHR12110:SF52">
    <property type="entry name" value="XYLOSE ISOMERASE"/>
    <property type="match status" value="1"/>
</dbReference>
<dbReference type="RefSeq" id="WP_179426640.1">
    <property type="nucleotide sequence ID" value="NZ_JACBZP010000001.1"/>
</dbReference>
<comment type="caution">
    <text evidence="3">The sequence shown here is derived from an EMBL/GenBank/DDBJ whole genome shotgun (WGS) entry which is preliminary data.</text>
</comment>
<dbReference type="GO" id="GO:0016853">
    <property type="term" value="F:isomerase activity"/>
    <property type="evidence" value="ECO:0007669"/>
    <property type="project" value="UniProtKB-KW"/>
</dbReference>
<proteinExistence type="predicted"/>
<dbReference type="Pfam" id="PF01261">
    <property type="entry name" value="AP_endonuc_2"/>
    <property type="match status" value="1"/>
</dbReference>
<dbReference type="AlphaFoldDB" id="A0A7Z0AB46"/>
<sequence length="267" mass="29537">MSVGLSTYAYFWRMSASSPRQMALDDALRDAASLGVDVFQICDHAPLDDADDERLNEWGGLAAALGLEIEVGTRGTDPVHLARYLHIARAVGARLVRSMWTSGDDQPDNAETERRLASALPAYRGAGVTLALETYEQVPTTRLLDVVRRLDDPHLGICLDPANTVAALEHPDDVVARTAPYVRNWHVKDFDFIRSPGWVGFHYTGVPIGTGKLRYDAIHEALSPDQLGINEIVEFWLPWQGDPETTARTEADWAATTIDYLRSKHSA</sequence>
<keyword evidence="4" id="KW-1185">Reference proteome</keyword>
<dbReference type="Proteomes" id="UP000539111">
    <property type="component" value="Unassembled WGS sequence"/>
</dbReference>
<accession>A0A7Z0AB46</accession>
<dbReference type="EMBL" id="JACBZP010000001">
    <property type="protein sequence ID" value="NYI66963.1"/>
    <property type="molecule type" value="Genomic_DNA"/>
</dbReference>
<evidence type="ECO:0000313" key="4">
    <source>
        <dbReference type="Proteomes" id="UP000539111"/>
    </source>
</evidence>
<organism evidence="3 4">
    <name type="scientific">Spelaeicoccus albus</name>
    <dbReference type="NCBI Taxonomy" id="1280376"/>
    <lineage>
        <taxon>Bacteria</taxon>
        <taxon>Bacillati</taxon>
        <taxon>Actinomycetota</taxon>
        <taxon>Actinomycetes</taxon>
        <taxon>Micrococcales</taxon>
        <taxon>Brevibacteriaceae</taxon>
        <taxon>Spelaeicoccus</taxon>
    </lineage>
</organism>
<keyword evidence="3" id="KW-0413">Isomerase</keyword>
<evidence type="ECO:0000313" key="3">
    <source>
        <dbReference type="EMBL" id="NYI66963.1"/>
    </source>
</evidence>
<dbReference type="PANTHER" id="PTHR12110">
    <property type="entry name" value="HYDROXYPYRUVATE ISOMERASE"/>
    <property type="match status" value="1"/>
</dbReference>
<gene>
    <name evidence="3" type="ORF">BJY26_001269</name>
</gene>
<protein>
    <submittedName>
        <fullName evidence="3">Sugar phosphate isomerase/epimerase</fullName>
    </submittedName>
</protein>
<dbReference type="SUPFAM" id="SSF51658">
    <property type="entry name" value="Xylose isomerase-like"/>
    <property type="match status" value="1"/>
</dbReference>
<dbReference type="InterPro" id="IPR050312">
    <property type="entry name" value="IolE/XylAMocC-like"/>
</dbReference>
<reference evidence="3 4" key="1">
    <citation type="submission" date="2020-07" db="EMBL/GenBank/DDBJ databases">
        <title>Sequencing the genomes of 1000 actinobacteria strains.</title>
        <authorList>
            <person name="Klenk H.-P."/>
        </authorList>
    </citation>
    <scope>NUCLEOTIDE SEQUENCE [LARGE SCALE GENOMIC DNA]</scope>
    <source>
        <strain evidence="3 4">DSM 26341</strain>
    </source>
</reference>
<name>A0A7Z0AB46_9MICO</name>
<feature type="domain" description="Xylose isomerase-like TIM barrel" evidence="2">
    <location>
        <begin position="28"/>
        <end position="254"/>
    </location>
</feature>